<dbReference type="GO" id="GO:0004252">
    <property type="term" value="F:serine-type endopeptidase activity"/>
    <property type="evidence" value="ECO:0007669"/>
    <property type="project" value="UniProtKB-UniRule"/>
</dbReference>
<dbReference type="InterPro" id="IPR000209">
    <property type="entry name" value="Peptidase_S8/S53_dom"/>
</dbReference>
<dbReference type="Proteomes" id="UP000245535">
    <property type="component" value="Unassembled WGS sequence"/>
</dbReference>
<dbReference type="PANTHER" id="PTHR43399:SF4">
    <property type="entry name" value="CELL WALL-ASSOCIATED PROTEASE"/>
    <property type="match status" value="1"/>
</dbReference>
<keyword evidence="2 5" id="KW-0645">Protease</keyword>
<dbReference type="SUPFAM" id="SSF52743">
    <property type="entry name" value="Subtilisin-like"/>
    <property type="match status" value="1"/>
</dbReference>
<dbReference type="SUPFAM" id="SSF49785">
    <property type="entry name" value="Galactose-binding domain-like"/>
    <property type="match status" value="1"/>
</dbReference>
<dbReference type="Gene3D" id="2.60.120.380">
    <property type="match status" value="1"/>
</dbReference>
<evidence type="ECO:0000256" key="6">
    <source>
        <dbReference type="SAM" id="SignalP"/>
    </source>
</evidence>
<dbReference type="PROSITE" id="PS50853">
    <property type="entry name" value="FN3"/>
    <property type="match status" value="1"/>
</dbReference>
<dbReference type="NCBIfam" id="TIGR04183">
    <property type="entry name" value="Por_Secre_tail"/>
    <property type="match status" value="1"/>
</dbReference>
<feature type="active site" description="Charge relay system" evidence="5">
    <location>
        <position position="166"/>
    </location>
</feature>
<proteinExistence type="inferred from homology"/>
<dbReference type="InterPro" id="IPR051048">
    <property type="entry name" value="Peptidase_S8/S53_subtilisin"/>
</dbReference>
<evidence type="ECO:0000313" key="9">
    <source>
        <dbReference type="Proteomes" id="UP000245535"/>
    </source>
</evidence>
<dbReference type="AlphaFoldDB" id="A0A315ZLB2"/>
<dbReference type="SMART" id="SM00060">
    <property type="entry name" value="FN3"/>
    <property type="match status" value="1"/>
</dbReference>
<evidence type="ECO:0000256" key="1">
    <source>
        <dbReference type="ARBA" id="ARBA00011073"/>
    </source>
</evidence>
<protein>
    <submittedName>
        <fullName evidence="8">Putative secreted protein (Por secretion system target)</fullName>
    </submittedName>
</protein>
<dbReference type="InterPro" id="IPR023828">
    <property type="entry name" value="Peptidase_S8_Ser-AS"/>
</dbReference>
<keyword evidence="4 5" id="KW-0720">Serine protease</keyword>
<evidence type="ECO:0000256" key="3">
    <source>
        <dbReference type="ARBA" id="ARBA00022801"/>
    </source>
</evidence>
<dbReference type="InterPro" id="IPR034058">
    <property type="entry name" value="TagA/B/C/D_pept_dom"/>
</dbReference>
<feature type="active site" description="Charge relay system" evidence="5">
    <location>
        <position position="131"/>
    </location>
</feature>
<dbReference type="InterPro" id="IPR013783">
    <property type="entry name" value="Ig-like_fold"/>
</dbReference>
<dbReference type="OrthoDB" id="9792152at2"/>
<comment type="similarity">
    <text evidence="1 5">Belongs to the peptidase S8 family.</text>
</comment>
<dbReference type="CDD" id="cd00063">
    <property type="entry name" value="FN3"/>
    <property type="match status" value="1"/>
</dbReference>
<dbReference type="Gene3D" id="3.40.50.200">
    <property type="entry name" value="Peptidase S8/S53 domain"/>
    <property type="match status" value="1"/>
</dbReference>
<dbReference type="PROSITE" id="PS00138">
    <property type="entry name" value="SUBTILASE_SER"/>
    <property type="match status" value="1"/>
</dbReference>
<dbReference type="PANTHER" id="PTHR43399">
    <property type="entry name" value="SUBTILISIN-RELATED"/>
    <property type="match status" value="1"/>
</dbReference>
<feature type="chain" id="PRO_5016401438" evidence="6">
    <location>
        <begin position="24"/>
        <end position="1046"/>
    </location>
</feature>
<keyword evidence="6" id="KW-0732">Signal</keyword>
<feature type="signal peptide" evidence="6">
    <location>
        <begin position="1"/>
        <end position="23"/>
    </location>
</feature>
<gene>
    <name evidence="8" type="ORF">BC781_1105</name>
</gene>
<dbReference type="InterPro" id="IPR026444">
    <property type="entry name" value="Secre_tail"/>
</dbReference>
<evidence type="ECO:0000256" key="4">
    <source>
        <dbReference type="ARBA" id="ARBA00022825"/>
    </source>
</evidence>
<dbReference type="SUPFAM" id="SSF49265">
    <property type="entry name" value="Fibronectin type III"/>
    <property type="match status" value="1"/>
</dbReference>
<evidence type="ECO:0000256" key="5">
    <source>
        <dbReference type="PROSITE-ProRule" id="PRU01240"/>
    </source>
</evidence>
<dbReference type="PROSITE" id="PS51892">
    <property type="entry name" value="SUBTILASE"/>
    <property type="match status" value="1"/>
</dbReference>
<dbReference type="InterPro" id="IPR036852">
    <property type="entry name" value="Peptidase_S8/S53_dom_sf"/>
</dbReference>
<reference evidence="8 9" key="1">
    <citation type="submission" date="2018-03" db="EMBL/GenBank/DDBJ databases">
        <title>Genomic Encyclopedia of Archaeal and Bacterial Type Strains, Phase II (KMG-II): from individual species to whole genera.</title>
        <authorList>
            <person name="Goeker M."/>
        </authorList>
    </citation>
    <scope>NUCLEOTIDE SEQUENCE [LARGE SCALE GENOMIC DNA]</scope>
    <source>
        <strain evidence="8 9">DSM 28229</strain>
    </source>
</reference>
<feature type="active site" description="Charge relay system" evidence="5">
    <location>
        <position position="354"/>
    </location>
</feature>
<feature type="domain" description="Fibronectin type-III" evidence="7">
    <location>
        <begin position="558"/>
        <end position="643"/>
    </location>
</feature>
<dbReference type="Pfam" id="PF20009">
    <property type="entry name" value="GEVED"/>
    <property type="match status" value="2"/>
</dbReference>
<evidence type="ECO:0000313" key="8">
    <source>
        <dbReference type="EMBL" id="PWJ34964.1"/>
    </source>
</evidence>
<dbReference type="Gene3D" id="2.60.40.10">
    <property type="entry name" value="Immunoglobulins"/>
    <property type="match status" value="1"/>
</dbReference>
<dbReference type="GO" id="GO:0006508">
    <property type="term" value="P:proteolysis"/>
    <property type="evidence" value="ECO:0007669"/>
    <property type="project" value="UniProtKB-KW"/>
</dbReference>
<comment type="caution">
    <text evidence="8">The sequence shown here is derived from an EMBL/GenBank/DDBJ whole genome shotgun (WGS) entry which is preliminary data.</text>
</comment>
<dbReference type="EMBL" id="QGDO01000010">
    <property type="protein sequence ID" value="PWJ34964.1"/>
    <property type="molecule type" value="Genomic_DNA"/>
</dbReference>
<accession>A0A315ZLB2</accession>
<evidence type="ECO:0000259" key="7">
    <source>
        <dbReference type="PROSITE" id="PS50853"/>
    </source>
</evidence>
<dbReference type="Pfam" id="PF00082">
    <property type="entry name" value="Peptidase_S8"/>
    <property type="match status" value="1"/>
</dbReference>
<evidence type="ECO:0000256" key="2">
    <source>
        <dbReference type="ARBA" id="ARBA00022670"/>
    </source>
</evidence>
<dbReference type="Pfam" id="PF18962">
    <property type="entry name" value="Por_Secre_tail"/>
    <property type="match status" value="1"/>
</dbReference>
<dbReference type="InterPro" id="IPR036116">
    <property type="entry name" value="FN3_sf"/>
</dbReference>
<keyword evidence="3 5" id="KW-0378">Hydrolase</keyword>
<name>A0A315ZLB2_SEDFL</name>
<dbReference type="InterPro" id="IPR045474">
    <property type="entry name" value="GEVED"/>
</dbReference>
<sequence length="1046" mass="110944">MQKCTLRLVLSLAMAFYFFSVNAQTASEKAIITQKYNQKKLSTLKETFKKKEIATREIAFAMAQQKGWKKLKVNLDGTVDQLVGVTTDGSPIYYSLYNADAARSTRANHLNSGGSLGLNIDGQNMTAHVWDGGPTRPTHVEFDGAGGNNRVTISDGVTSLNGNSFHAQHVTGTIVASGVRADAKGMAPQAKAKTYDWNNDLSEATAEASNGMLISNHSYGYRASLVPDWYFGAYIDESRDWDILMFNSPYYLMVVAAGNDGSDNSSNASPLGGNSAFDKLTGHSTSKNNMVVANGQDANVNNDGTLNSVIINSGSSEGPTDDLRIKPDITGNGTGVLSTYDNSDNAYNSISGTSMASPNVAGSLLLLQQHYKNESGSFMRSATLKGLALHTANDAGINGPDAVYGWGLMNAKVAAQTISDNGNASLIEELTLSSGQSYSINVDADGVNDLMASISWTDPAGTANTGTANLSTPVLVNDLDIRVTKNTSSFLPYKLTGVNSNSQADNNVDPYERVDVVNASGSYTVTVTHKGSLQGGSQNFSLIVTGLAGQAEECVATTPTSLSIGQVTDKSAFASWSSVGGASYDLRYRPTGGAWTSVSVSGTSYTLTALAANTSYEVQVRSKCTDGTTSSYTSIETFTTSDTIIEYCASNGNSVSDEYIGNVSIGSINNSTGASASGYGDYTSISTQLPKGQSSTISVSPVWTGTQYNEGYSVWIDFNQDGDFDDSGEQVWTKAASQDSPATGSFTVPSTALEGTTRMRVSMKYNGIPTACESFSYGEVEDYTVEIIPDDGSGGNPNPGVTYCDSEGSNDSFFWIDLVEVGSMSNSTSRDGGYGDYTSLSGAELGFGDNTINFSAGYSNTNYTVYWSVWIDLNKDGDFEDANELVIQGSSNSAGTLTATATVPTTASAGETRMRVAMKYGSVSTPCETFTYGEVEDYTVNIGGTSPATFTSSFAQSLNSNSLSAFTEETVFPNPANQKIQIIAPSFDDEISTVKVYDSKGSLVKFLKVSEVQDGIDISSLNEGVYLIRLQNELATKTLRFIKSNK</sequence>
<keyword evidence="9" id="KW-1185">Reference proteome</keyword>
<organism evidence="8 9">
    <name type="scientific">Sediminitomix flava</name>
    <dbReference type="NCBI Taxonomy" id="379075"/>
    <lineage>
        <taxon>Bacteria</taxon>
        <taxon>Pseudomonadati</taxon>
        <taxon>Bacteroidota</taxon>
        <taxon>Cytophagia</taxon>
        <taxon>Cytophagales</taxon>
        <taxon>Flammeovirgaceae</taxon>
        <taxon>Sediminitomix</taxon>
    </lineage>
</organism>
<dbReference type="Pfam" id="PF00041">
    <property type="entry name" value="fn3"/>
    <property type="match status" value="1"/>
</dbReference>
<dbReference type="InterPro" id="IPR008979">
    <property type="entry name" value="Galactose-bd-like_sf"/>
</dbReference>
<dbReference type="InterPro" id="IPR003961">
    <property type="entry name" value="FN3_dom"/>
</dbReference>
<dbReference type="CDD" id="cd04842">
    <property type="entry name" value="Peptidases_S8_Kp43_protease"/>
    <property type="match status" value="1"/>
</dbReference>